<dbReference type="Gene3D" id="3.20.20.70">
    <property type="entry name" value="Aldolase class I"/>
    <property type="match status" value="1"/>
</dbReference>
<keyword evidence="2" id="KW-1185">Reference proteome</keyword>
<dbReference type="OrthoDB" id="9799580at2"/>
<dbReference type="PIRSF" id="PIRSF016897">
    <property type="entry name" value="GlpP"/>
    <property type="match status" value="1"/>
</dbReference>
<sequence>MKNNIIKNPLIAAARSNNLSKAVESNVSAVILMEVKLNYLLQDEFKKNKDKKPIFIHLDLLKGLSNDVESMKFIKEYINPSGIVSTKSTVLNAAKKRGLMTIQRVFLIDNKSLKNSIASIIENDPDMVEVMPALCGEIVDRLKKEINRPIILGGLIDKEEQIIEGLKQGADAISFSKEELWNIKIDDEINIS</sequence>
<dbReference type="EMBL" id="JWHR01000079">
    <property type="protein sequence ID" value="KHS57340.1"/>
    <property type="molecule type" value="Genomic_DNA"/>
</dbReference>
<accession>A0A0B3WS06</accession>
<proteinExistence type="predicted"/>
<reference evidence="1 2" key="1">
    <citation type="submission" date="2014-12" db="EMBL/GenBank/DDBJ databases">
        <title>Draft genome sequence of Terrisporobacter sp. 08-306576, isolated from the blood culture of a bacteremia patient.</title>
        <authorList>
            <person name="Lund L.C."/>
            <person name="Sydenham T.V."/>
            <person name="Hogh S.V."/>
            <person name="Skov M.N."/>
            <person name="Kemp M."/>
            <person name="Justesen U.S."/>
        </authorList>
    </citation>
    <scope>NUCLEOTIDE SEQUENCE [LARGE SCALE GENOMIC DNA]</scope>
    <source>
        <strain evidence="1 2">08-306576</strain>
    </source>
</reference>
<name>A0A0B3WS06_9FIRM</name>
<dbReference type="GO" id="GO:0006071">
    <property type="term" value="P:glycerol metabolic process"/>
    <property type="evidence" value="ECO:0007669"/>
    <property type="project" value="InterPro"/>
</dbReference>
<dbReference type="InterPro" id="IPR013785">
    <property type="entry name" value="Aldolase_TIM"/>
</dbReference>
<gene>
    <name evidence="1" type="ORF">QX51_08890</name>
</gene>
<dbReference type="RefSeq" id="WP_039679551.1">
    <property type="nucleotide sequence ID" value="NZ_JAWGXO010000007.1"/>
</dbReference>
<evidence type="ECO:0000313" key="2">
    <source>
        <dbReference type="Proteomes" id="UP000031189"/>
    </source>
</evidence>
<dbReference type="Proteomes" id="UP000031189">
    <property type="component" value="Unassembled WGS sequence"/>
</dbReference>
<protein>
    <submittedName>
        <fullName evidence="1">Transcriptional regulator</fullName>
    </submittedName>
</protein>
<dbReference type="SUPFAM" id="SSF110391">
    <property type="entry name" value="GlpP-like"/>
    <property type="match status" value="1"/>
</dbReference>
<dbReference type="STRING" id="1577792.QX51_08890"/>
<dbReference type="AlphaFoldDB" id="A0A0B3WS06"/>
<organism evidence="1 2">
    <name type="scientific">Terrisporobacter othiniensis</name>
    <dbReference type="NCBI Taxonomy" id="1577792"/>
    <lineage>
        <taxon>Bacteria</taxon>
        <taxon>Bacillati</taxon>
        <taxon>Bacillota</taxon>
        <taxon>Clostridia</taxon>
        <taxon>Peptostreptococcales</taxon>
        <taxon>Peptostreptococcaceae</taxon>
        <taxon>Terrisporobacter</taxon>
    </lineage>
</organism>
<dbReference type="InterPro" id="IPR006699">
    <property type="entry name" value="GlpP"/>
</dbReference>
<comment type="caution">
    <text evidence="1">The sequence shown here is derived from an EMBL/GenBank/DDBJ whole genome shotgun (WGS) entry which is preliminary data.</text>
</comment>
<dbReference type="GO" id="GO:0006355">
    <property type="term" value="P:regulation of DNA-templated transcription"/>
    <property type="evidence" value="ECO:0007669"/>
    <property type="project" value="InterPro"/>
</dbReference>
<evidence type="ECO:0000313" key="1">
    <source>
        <dbReference type="EMBL" id="KHS57340.1"/>
    </source>
</evidence>
<dbReference type="PANTHER" id="PTHR35787">
    <property type="entry name" value="GLYCEROL UPTAKE OPERON ANTITERMINATOR REGULATORY PROTEIN"/>
    <property type="match status" value="1"/>
</dbReference>
<dbReference type="PANTHER" id="PTHR35787:SF1">
    <property type="entry name" value="GLYCEROL UPTAKE OPERON ANTITERMINATOR REGULATORY PROTEIN"/>
    <property type="match status" value="1"/>
</dbReference>
<dbReference type="Pfam" id="PF04309">
    <property type="entry name" value="G3P_antiterm"/>
    <property type="match status" value="1"/>
</dbReference>